<dbReference type="GO" id="GO:0005886">
    <property type="term" value="C:plasma membrane"/>
    <property type="evidence" value="ECO:0007669"/>
    <property type="project" value="UniProtKB-SubCell"/>
</dbReference>
<keyword evidence="3" id="KW-1003">Cell membrane</keyword>
<evidence type="ECO:0000256" key="5">
    <source>
        <dbReference type="ARBA" id="ARBA00022519"/>
    </source>
</evidence>
<evidence type="ECO:0000256" key="9">
    <source>
        <dbReference type="ARBA" id="ARBA00025772"/>
    </source>
</evidence>
<keyword evidence="13" id="KW-1185">Reference proteome</keyword>
<keyword evidence="7" id="KW-1133">Transmembrane helix</keyword>
<dbReference type="InterPro" id="IPR022346">
    <property type="entry name" value="T2SS_GspH"/>
</dbReference>
<dbReference type="Pfam" id="PF12019">
    <property type="entry name" value="GspH"/>
    <property type="match status" value="1"/>
</dbReference>
<dbReference type="eggNOG" id="COG4970">
    <property type="taxonomic scope" value="Bacteria"/>
</dbReference>
<evidence type="ECO:0000256" key="7">
    <source>
        <dbReference type="ARBA" id="ARBA00022989"/>
    </source>
</evidence>
<dbReference type="Proteomes" id="UP000025241">
    <property type="component" value="Chromosome I"/>
</dbReference>
<keyword evidence="8" id="KW-0472">Membrane</keyword>
<keyword evidence="5" id="KW-0997">Cell inner membrane</keyword>
<dbReference type="NCBIfam" id="TIGR02532">
    <property type="entry name" value="IV_pilin_GFxxxE"/>
    <property type="match status" value="1"/>
</dbReference>
<evidence type="ECO:0000256" key="2">
    <source>
        <dbReference type="ARBA" id="ARBA00021549"/>
    </source>
</evidence>
<reference evidence="12 13" key="1">
    <citation type="submission" date="2013-03" db="EMBL/GenBank/DDBJ databases">
        <authorList>
            <person name="Linke B."/>
        </authorList>
    </citation>
    <scope>NUCLEOTIDE SEQUENCE [LARGE SCALE GENOMIC DNA]</scope>
    <source>
        <strain evidence="12 13">B13</strain>
    </source>
</reference>
<reference evidence="12 13" key="2">
    <citation type="submission" date="2014-05" db="EMBL/GenBank/DDBJ databases">
        <title>Genome sequence of the 3-chlorobenzoate degrading bacterium Pseudomonas knackmussii B13 shows multiple evidence for horizontal gene transfer.</title>
        <authorList>
            <person name="Miyazaki R."/>
            <person name="Bertelli C."/>
            <person name="Falquet L."/>
            <person name="Robinson-Rechavi M."/>
            <person name="Gharib W."/>
            <person name="Roy S."/>
            <person name="Van der Meer J.R."/>
        </authorList>
    </citation>
    <scope>NUCLEOTIDE SEQUENCE [LARGE SCALE GENOMIC DNA]</scope>
    <source>
        <strain evidence="12 13">B13</strain>
    </source>
</reference>
<evidence type="ECO:0000256" key="4">
    <source>
        <dbReference type="ARBA" id="ARBA00022481"/>
    </source>
</evidence>
<evidence type="ECO:0000313" key="12">
    <source>
        <dbReference type="EMBL" id="CDF86109.1"/>
    </source>
</evidence>
<organism evidence="12 13">
    <name type="scientific">Pseudomonas knackmussii (strain DSM 6978 / CCUG 54928 / LMG 23759 / B13)</name>
    <dbReference type="NCBI Taxonomy" id="1301098"/>
    <lineage>
        <taxon>Bacteria</taxon>
        <taxon>Pseudomonadati</taxon>
        <taxon>Pseudomonadota</taxon>
        <taxon>Gammaproteobacteria</taxon>
        <taxon>Pseudomonadales</taxon>
        <taxon>Pseudomonadaceae</taxon>
        <taxon>Pseudomonas</taxon>
    </lineage>
</organism>
<name>A0A024HNB9_PSEKB</name>
<keyword evidence="4" id="KW-0488">Methylation</keyword>
<dbReference type="GO" id="GO:0015627">
    <property type="term" value="C:type II protein secretion system complex"/>
    <property type="evidence" value="ECO:0007669"/>
    <property type="project" value="InterPro"/>
</dbReference>
<dbReference type="KEGG" id="pkc:PKB_4789"/>
<evidence type="ECO:0000256" key="10">
    <source>
        <dbReference type="ARBA" id="ARBA00030775"/>
    </source>
</evidence>
<feature type="domain" description="General secretion pathway GspH" evidence="11">
    <location>
        <begin position="42"/>
        <end position="155"/>
    </location>
</feature>
<dbReference type="HOGENOM" id="CLU_084761_1_1_6"/>
<dbReference type="Pfam" id="PF07963">
    <property type="entry name" value="N_methyl"/>
    <property type="match status" value="1"/>
</dbReference>
<proteinExistence type="inferred from homology"/>
<dbReference type="GO" id="GO:0015628">
    <property type="term" value="P:protein secretion by the type II secretion system"/>
    <property type="evidence" value="ECO:0007669"/>
    <property type="project" value="InterPro"/>
</dbReference>
<dbReference type="OrthoDB" id="5732776at2"/>
<dbReference type="EMBL" id="HG322950">
    <property type="protein sequence ID" value="CDF86109.1"/>
    <property type="molecule type" value="Genomic_DNA"/>
</dbReference>
<dbReference type="RefSeq" id="WP_043255032.1">
    <property type="nucleotide sequence ID" value="NZ_HG322950.1"/>
</dbReference>
<comment type="similarity">
    <text evidence="9">Belongs to the GSP H family.</text>
</comment>
<gene>
    <name evidence="12" type="ORF">PKB_4789</name>
</gene>
<comment type="subcellular location">
    <subcellularLocation>
        <location evidence="1">Cell inner membrane</location>
        <topology evidence="1">Single-pass membrane protein</topology>
    </subcellularLocation>
</comment>
<keyword evidence="6" id="KW-0812">Transmembrane</keyword>
<evidence type="ECO:0000259" key="11">
    <source>
        <dbReference type="Pfam" id="PF12019"/>
    </source>
</evidence>
<evidence type="ECO:0000256" key="1">
    <source>
        <dbReference type="ARBA" id="ARBA00004377"/>
    </source>
</evidence>
<dbReference type="AlphaFoldDB" id="A0A024HNB9"/>
<dbReference type="STRING" id="1301098.PKB_4789"/>
<evidence type="ECO:0000313" key="13">
    <source>
        <dbReference type="Proteomes" id="UP000025241"/>
    </source>
</evidence>
<accession>A0A024HNB9</accession>
<dbReference type="InterPro" id="IPR012902">
    <property type="entry name" value="N_methyl_site"/>
</dbReference>
<evidence type="ECO:0000256" key="8">
    <source>
        <dbReference type="ARBA" id="ARBA00023136"/>
    </source>
</evidence>
<evidence type="ECO:0000256" key="3">
    <source>
        <dbReference type="ARBA" id="ARBA00022475"/>
    </source>
</evidence>
<dbReference type="SUPFAM" id="SSF54523">
    <property type="entry name" value="Pili subunits"/>
    <property type="match status" value="1"/>
</dbReference>
<dbReference type="PATRIC" id="fig|1301098.3.peg.4777"/>
<dbReference type="Gene3D" id="3.55.40.10">
    <property type="entry name" value="minor pseudopilin epsh domain"/>
    <property type="match status" value="1"/>
</dbReference>
<dbReference type="InterPro" id="IPR045584">
    <property type="entry name" value="Pilin-like"/>
</dbReference>
<sequence length="170" mass="18382">MLKCRGISLVELLICLALLAILMSMAAPSFSDLLARQRTETAAHSLRSALNLARETAVMTGQVVSIAAIDGDWSAGWRVFHDRNNDGMRQDDEHPLANQAAIEGVSIQADRTSKSYIHFRADGVSIQPSGAFHAGHLAVCGKGSKAYKLLINRSGRIRQESAEPATLCPR</sequence>
<evidence type="ECO:0000256" key="6">
    <source>
        <dbReference type="ARBA" id="ARBA00022692"/>
    </source>
</evidence>
<protein>
    <recommendedName>
        <fullName evidence="2">Type II secretion system protein H</fullName>
    </recommendedName>
    <alternativeName>
        <fullName evidence="10">General secretion pathway protein H</fullName>
    </alternativeName>
</protein>